<reference evidence="1 2" key="1">
    <citation type="submission" date="2017-03" db="EMBL/GenBank/DDBJ databases">
        <title>Widespread Adenine N6-methylation of Active Genes in Fungi.</title>
        <authorList>
            <consortium name="DOE Joint Genome Institute"/>
            <person name="Mondo S.J."/>
            <person name="Dannebaum R.O."/>
            <person name="Kuo R.C."/>
            <person name="Louie K.B."/>
            <person name="Bewick A.J."/>
            <person name="Labutti K."/>
            <person name="Haridas S."/>
            <person name="Kuo A."/>
            <person name="Salamov A."/>
            <person name="Ahrendt S.R."/>
            <person name="Lau R."/>
            <person name="Bowen B.P."/>
            <person name="Lipzen A."/>
            <person name="Sullivan W."/>
            <person name="Andreopoulos W.B."/>
            <person name="Clum A."/>
            <person name="Lindquist E."/>
            <person name="Daum C."/>
            <person name="Northen T.R."/>
            <person name="Ramamoorthy G."/>
            <person name="Schmitz R.J."/>
            <person name="Gryganskyi A."/>
            <person name="Culley D."/>
            <person name="Magnuson J."/>
            <person name="James T.Y."/>
            <person name="O'Malley M.A."/>
            <person name="Stajich J.E."/>
            <person name="Spatafora J.W."/>
            <person name="Visel A."/>
            <person name="Grigoriev I.V."/>
        </authorList>
    </citation>
    <scope>NUCLEOTIDE SEQUENCE [LARGE SCALE GENOMIC DNA]</scope>
    <source>
        <strain evidence="1 2">NRRL Y-17943</strain>
    </source>
</reference>
<dbReference type="RefSeq" id="XP_021867880.1">
    <property type="nucleotide sequence ID" value="XM_022017216.1"/>
</dbReference>
<evidence type="ECO:0000313" key="1">
    <source>
        <dbReference type="EMBL" id="ORX33561.1"/>
    </source>
</evidence>
<accession>A0A1Y1U6A0</accession>
<evidence type="ECO:0000313" key="2">
    <source>
        <dbReference type="Proteomes" id="UP000193218"/>
    </source>
</evidence>
<sequence length="311" mass="33252">MLASLLLLPLAAAAPLGNGLGALSGLTSITSVLTGSAKANAHADIDVFASAFVSSYTGGQYNTCKNLGGFPLTGLLGLNLDLDVNLNLLTSTCTDLNTWVGGKCFAKYGDHGLCTELSAYLTATVYAWNQGWTGADFFACLGVDYVTRWQALLGGLCKYQGCPQDKCKAIGTQWTGFFNAYANIDASVYASLVSTYQGRQHCYHLTDSGRDSELSLNTLESGPSFKPMPTSGPELLASSTETWKLSTHSPRFPASSATVRATSWRDFSYREYPDGLDIASSSLFHSSIVSIYFPYGSLLFPWDIPHDGLGS</sequence>
<dbReference type="Proteomes" id="UP000193218">
    <property type="component" value="Unassembled WGS sequence"/>
</dbReference>
<dbReference type="InParanoid" id="A0A1Y1U6A0"/>
<protein>
    <submittedName>
        <fullName evidence="1">Uncharacterized protein</fullName>
    </submittedName>
</protein>
<dbReference type="AlphaFoldDB" id="A0A1Y1U6A0"/>
<name>A0A1Y1U6A0_9TREE</name>
<dbReference type="EMBL" id="NBSH01000019">
    <property type="protein sequence ID" value="ORX33561.1"/>
    <property type="molecule type" value="Genomic_DNA"/>
</dbReference>
<dbReference type="GeneID" id="33559025"/>
<proteinExistence type="predicted"/>
<comment type="caution">
    <text evidence="1">The sequence shown here is derived from an EMBL/GenBank/DDBJ whole genome shotgun (WGS) entry which is preliminary data.</text>
</comment>
<dbReference type="OrthoDB" id="2564471at2759"/>
<gene>
    <name evidence="1" type="ORF">BD324DRAFT_639300</name>
</gene>
<dbReference type="STRING" id="4999.A0A1Y1U6A0"/>
<keyword evidence="2" id="KW-1185">Reference proteome</keyword>
<organism evidence="1 2">
    <name type="scientific">Kockovaella imperatae</name>
    <dbReference type="NCBI Taxonomy" id="4999"/>
    <lineage>
        <taxon>Eukaryota</taxon>
        <taxon>Fungi</taxon>
        <taxon>Dikarya</taxon>
        <taxon>Basidiomycota</taxon>
        <taxon>Agaricomycotina</taxon>
        <taxon>Tremellomycetes</taxon>
        <taxon>Tremellales</taxon>
        <taxon>Cuniculitremaceae</taxon>
        <taxon>Kockovaella</taxon>
    </lineage>
</organism>